<gene>
    <name evidence="1" type="ORF">L195_g026532</name>
</gene>
<dbReference type="AlphaFoldDB" id="A0A2K3NJK6"/>
<accession>A0A2K3NJK6</accession>
<comment type="caution">
    <text evidence="1">The sequence shown here is derived from an EMBL/GenBank/DDBJ whole genome shotgun (WGS) entry which is preliminary data.</text>
</comment>
<proteinExistence type="predicted"/>
<organism evidence="1 2">
    <name type="scientific">Trifolium pratense</name>
    <name type="common">Red clover</name>
    <dbReference type="NCBI Taxonomy" id="57577"/>
    <lineage>
        <taxon>Eukaryota</taxon>
        <taxon>Viridiplantae</taxon>
        <taxon>Streptophyta</taxon>
        <taxon>Embryophyta</taxon>
        <taxon>Tracheophyta</taxon>
        <taxon>Spermatophyta</taxon>
        <taxon>Magnoliopsida</taxon>
        <taxon>eudicotyledons</taxon>
        <taxon>Gunneridae</taxon>
        <taxon>Pentapetalae</taxon>
        <taxon>rosids</taxon>
        <taxon>fabids</taxon>
        <taxon>Fabales</taxon>
        <taxon>Fabaceae</taxon>
        <taxon>Papilionoideae</taxon>
        <taxon>50 kb inversion clade</taxon>
        <taxon>NPAAA clade</taxon>
        <taxon>Hologalegina</taxon>
        <taxon>IRL clade</taxon>
        <taxon>Trifolieae</taxon>
        <taxon>Trifolium</taxon>
    </lineage>
</organism>
<dbReference type="EMBL" id="ASHM01022343">
    <property type="protein sequence ID" value="PNY03207.1"/>
    <property type="molecule type" value="Genomic_DNA"/>
</dbReference>
<protein>
    <submittedName>
        <fullName evidence="1">Uncharacterized protein</fullName>
    </submittedName>
</protein>
<name>A0A2K3NJK6_TRIPR</name>
<dbReference type="Proteomes" id="UP000236291">
    <property type="component" value="Unassembled WGS sequence"/>
</dbReference>
<sequence>MTGSACASSCCGSALIPKSSHSKTFFISPTPIAVIVGGNNNRIYRLRVRGSMVDSSSSADFTKRMEQTCNQGQLCVHLAAQKVILNANGAGVLVFLFLATTCFVKFHPETLAVLFALERDQHAALIVKEQAFVQSGWNNLLHPS</sequence>
<reference evidence="1 2" key="2">
    <citation type="journal article" date="2017" name="Front. Plant Sci.">
        <title>Gene Classification and Mining of Molecular Markers Useful in Red Clover (Trifolium pratense) Breeding.</title>
        <authorList>
            <person name="Istvanek J."/>
            <person name="Dluhosova J."/>
            <person name="Dluhos P."/>
            <person name="Patkova L."/>
            <person name="Nedelnik J."/>
            <person name="Repkova J."/>
        </authorList>
    </citation>
    <scope>NUCLEOTIDE SEQUENCE [LARGE SCALE GENOMIC DNA]</scope>
    <source>
        <strain evidence="2">cv. Tatra</strain>
        <tissue evidence="1">Young leaves</tissue>
    </source>
</reference>
<evidence type="ECO:0000313" key="2">
    <source>
        <dbReference type="Proteomes" id="UP000236291"/>
    </source>
</evidence>
<reference evidence="1 2" key="1">
    <citation type="journal article" date="2014" name="Am. J. Bot.">
        <title>Genome assembly and annotation for red clover (Trifolium pratense; Fabaceae).</title>
        <authorList>
            <person name="Istvanek J."/>
            <person name="Jaros M."/>
            <person name="Krenek A."/>
            <person name="Repkova J."/>
        </authorList>
    </citation>
    <scope>NUCLEOTIDE SEQUENCE [LARGE SCALE GENOMIC DNA]</scope>
    <source>
        <strain evidence="2">cv. Tatra</strain>
        <tissue evidence="1">Young leaves</tissue>
    </source>
</reference>
<evidence type="ECO:0000313" key="1">
    <source>
        <dbReference type="EMBL" id="PNY03207.1"/>
    </source>
</evidence>